<dbReference type="AlphaFoldDB" id="A0A918BX90"/>
<evidence type="ECO:0000313" key="3">
    <source>
        <dbReference type="Proteomes" id="UP000603865"/>
    </source>
</evidence>
<evidence type="ECO:0000256" key="1">
    <source>
        <dbReference type="SAM" id="SignalP"/>
    </source>
</evidence>
<keyword evidence="3" id="KW-1185">Reference proteome</keyword>
<proteinExistence type="predicted"/>
<dbReference type="PROSITE" id="PS51257">
    <property type="entry name" value="PROKAR_LIPOPROTEIN"/>
    <property type="match status" value="1"/>
</dbReference>
<sequence length="157" mass="17055">MTLTKLLLPLLIGTVMVGCAPALQNQMMEDPVFAPGQVWEMGTPAGTVLTLTVPARDRTVKYPAYSSSSTVVGKPYLTTFWYDPVDSDPEFINVSQISLVPQTTDICYIQQPGKVQVGQILSGAYFGSMSDALANSRAYVNTGIKDKLQNCTLKRIS</sequence>
<evidence type="ECO:0000313" key="2">
    <source>
        <dbReference type="EMBL" id="GGQ96512.1"/>
    </source>
</evidence>
<comment type="caution">
    <text evidence="2">The sequence shown here is derived from an EMBL/GenBank/DDBJ whole genome shotgun (WGS) entry which is preliminary data.</text>
</comment>
<organism evidence="2 3">
    <name type="scientific">Deinococcus ruber</name>
    <dbReference type="NCBI Taxonomy" id="1848197"/>
    <lineage>
        <taxon>Bacteria</taxon>
        <taxon>Thermotogati</taxon>
        <taxon>Deinococcota</taxon>
        <taxon>Deinococci</taxon>
        <taxon>Deinococcales</taxon>
        <taxon>Deinococcaceae</taxon>
        <taxon>Deinococcus</taxon>
    </lineage>
</organism>
<dbReference type="RefSeq" id="WP_189088025.1">
    <property type="nucleotide sequence ID" value="NZ_BMQL01000002.1"/>
</dbReference>
<reference evidence="2" key="1">
    <citation type="journal article" date="2014" name="Int. J. Syst. Evol. Microbiol.">
        <title>Complete genome sequence of Corynebacterium casei LMG S-19264T (=DSM 44701T), isolated from a smear-ripened cheese.</title>
        <authorList>
            <consortium name="US DOE Joint Genome Institute (JGI-PGF)"/>
            <person name="Walter F."/>
            <person name="Albersmeier A."/>
            <person name="Kalinowski J."/>
            <person name="Ruckert C."/>
        </authorList>
    </citation>
    <scope>NUCLEOTIDE SEQUENCE</scope>
    <source>
        <strain evidence="2">JCM 31311</strain>
    </source>
</reference>
<dbReference type="EMBL" id="BMQL01000002">
    <property type="protein sequence ID" value="GGQ96512.1"/>
    <property type="molecule type" value="Genomic_DNA"/>
</dbReference>
<dbReference type="Proteomes" id="UP000603865">
    <property type="component" value="Unassembled WGS sequence"/>
</dbReference>
<feature type="signal peptide" evidence="1">
    <location>
        <begin position="1"/>
        <end position="22"/>
    </location>
</feature>
<name>A0A918BX90_9DEIO</name>
<protein>
    <submittedName>
        <fullName evidence="2">Uncharacterized protein</fullName>
    </submittedName>
</protein>
<reference evidence="2" key="2">
    <citation type="submission" date="2020-09" db="EMBL/GenBank/DDBJ databases">
        <authorList>
            <person name="Sun Q."/>
            <person name="Ohkuma M."/>
        </authorList>
    </citation>
    <scope>NUCLEOTIDE SEQUENCE</scope>
    <source>
        <strain evidence="2">JCM 31311</strain>
    </source>
</reference>
<feature type="chain" id="PRO_5036926546" evidence="1">
    <location>
        <begin position="23"/>
        <end position="157"/>
    </location>
</feature>
<gene>
    <name evidence="2" type="ORF">GCM10008957_05960</name>
</gene>
<accession>A0A918BX90</accession>
<keyword evidence="1" id="KW-0732">Signal</keyword>